<dbReference type="InterPro" id="IPR013105">
    <property type="entry name" value="TPR_2"/>
</dbReference>
<dbReference type="Gene3D" id="2.60.120.920">
    <property type="match status" value="1"/>
</dbReference>
<dbReference type="OrthoDB" id="341259at2759"/>
<feature type="repeat" description="TPR" evidence="3">
    <location>
        <begin position="150"/>
        <end position="183"/>
    </location>
</feature>
<dbReference type="Pfam" id="PF00622">
    <property type="entry name" value="SPRY"/>
    <property type="match status" value="1"/>
</dbReference>
<name>A0A397UZ62_9GLOM</name>
<dbReference type="Pfam" id="PF07719">
    <property type="entry name" value="TPR_2"/>
    <property type="match status" value="1"/>
</dbReference>
<dbReference type="AlphaFoldDB" id="A0A397UZ62"/>
<dbReference type="PROSITE" id="PS50188">
    <property type="entry name" value="B302_SPRY"/>
    <property type="match status" value="1"/>
</dbReference>
<feature type="repeat" description="TPR" evidence="3">
    <location>
        <begin position="184"/>
        <end position="217"/>
    </location>
</feature>
<sequence>MIGIGFCTKSTDQTKKAEDLEIMAMPGQENYSWGYHGDDGYSFCSGNGELYGDEDGYTTGDTIGCYLNFENKIVFYTKNGINQGIASYLPDDLDDILYPCVGFRSQGGSVEVNFGDRKFEYSVDNKDIGKRIHNLINEVTKSLETNPSNVIDLSYRGRIYFIMGRYEEALEGLNKLLKIDQYNIIALRYRGEINYIMKRYNESIADLNKLLKIEPDNAWAKEVLKLDNKL</sequence>
<dbReference type="SMART" id="SM00449">
    <property type="entry name" value="SPRY"/>
    <property type="match status" value="1"/>
</dbReference>
<proteinExistence type="predicted"/>
<dbReference type="Gene3D" id="1.25.40.10">
    <property type="entry name" value="Tetratricopeptide repeat domain"/>
    <property type="match status" value="1"/>
</dbReference>
<evidence type="ECO:0000256" key="3">
    <source>
        <dbReference type="PROSITE-ProRule" id="PRU00339"/>
    </source>
</evidence>
<dbReference type="SUPFAM" id="SSF49899">
    <property type="entry name" value="Concanavalin A-like lectins/glucanases"/>
    <property type="match status" value="1"/>
</dbReference>
<dbReference type="Proteomes" id="UP000266673">
    <property type="component" value="Unassembled WGS sequence"/>
</dbReference>
<evidence type="ECO:0000259" key="4">
    <source>
        <dbReference type="PROSITE" id="PS50188"/>
    </source>
</evidence>
<evidence type="ECO:0000313" key="5">
    <source>
        <dbReference type="EMBL" id="RIB14658.1"/>
    </source>
</evidence>
<feature type="domain" description="B30.2/SPRY" evidence="4">
    <location>
        <begin position="1"/>
        <end position="119"/>
    </location>
</feature>
<dbReference type="InterPro" id="IPR001870">
    <property type="entry name" value="B30.2/SPRY"/>
</dbReference>
<reference evidence="5 6" key="1">
    <citation type="submission" date="2018-06" db="EMBL/GenBank/DDBJ databases">
        <title>Comparative genomics reveals the genomic features of Rhizophagus irregularis, R. cerebriforme, R. diaphanum and Gigaspora rosea, and their symbiotic lifestyle signature.</title>
        <authorList>
            <person name="Morin E."/>
            <person name="San Clemente H."/>
            <person name="Chen E.C.H."/>
            <person name="De La Providencia I."/>
            <person name="Hainaut M."/>
            <person name="Kuo A."/>
            <person name="Kohler A."/>
            <person name="Murat C."/>
            <person name="Tang N."/>
            <person name="Roy S."/>
            <person name="Loubradou J."/>
            <person name="Henrissat B."/>
            <person name="Grigoriev I.V."/>
            <person name="Corradi N."/>
            <person name="Roux C."/>
            <person name="Martin F.M."/>
        </authorList>
    </citation>
    <scope>NUCLEOTIDE SEQUENCE [LARGE SCALE GENOMIC DNA]</scope>
    <source>
        <strain evidence="5 6">DAOM 194757</strain>
    </source>
</reference>
<dbReference type="SUPFAM" id="SSF48452">
    <property type="entry name" value="TPR-like"/>
    <property type="match status" value="1"/>
</dbReference>
<keyword evidence="1" id="KW-0677">Repeat</keyword>
<dbReference type="InterPro" id="IPR043136">
    <property type="entry name" value="B30.2/SPRY_sf"/>
</dbReference>
<evidence type="ECO:0000256" key="2">
    <source>
        <dbReference type="ARBA" id="ARBA00022803"/>
    </source>
</evidence>
<organism evidence="5 6">
    <name type="scientific">Gigaspora rosea</name>
    <dbReference type="NCBI Taxonomy" id="44941"/>
    <lineage>
        <taxon>Eukaryota</taxon>
        <taxon>Fungi</taxon>
        <taxon>Fungi incertae sedis</taxon>
        <taxon>Mucoromycota</taxon>
        <taxon>Glomeromycotina</taxon>
        <taxon>Glomeromycetes</taxon>
        <taxon>Diversisporales</taxon>
        <taxon>Gigasporaceae</taxon>
        <taxon>Gigaspora</taxon>
    </lineage>
</organism>
<protein>
    <recommendedName>
        <fullName evidence="4">B30.2/SPRY domain-containing protein</fullName>
    </recommendedName>
</protein>
<dbReference type="SMART" id="SM00028">
    <property type="entry name" value="TPR"/>
    <property type="match status" value="2"/>
</dbReference>
<dbReference type="InterPro" id="IPR013320">
    <property type="entry name" value="ConA-like_dom_sf"/>
</dbReference>
<keyword evidence="6" id="KW-1185">Reference proteome</keyword>
<gene>
    <name evidence="5" type="ORF">C2G38_2194460</name>
</gene>
<dbReference type="InterPro" id="IPR011990">
    <property type="entry name" value="TPR-like_helical_dom_sf"/>
</dbReference>
<comment type="caution">
    <text evidence="5">The sequence shown here is derived from an EMBL/GenBank/DDBJ whole genome shotgun (WGS) entry which is preliminary data.</text>
</comment>
<evidence type="ECO:0000313" key="6">
    <source>
        <dbReference type="Proteomes" id="UP000266673"/>
    </source>
</evidence>
<evidence type="ECO:0000256" key="1">
    <source>
        <dbReference type="ARBA" id="ARBA00022737"/>
    </source>
</evidence>
<dbReference type="InterPro" id="IPR003877">
    <property type="entry name" value="SPRY_dom"/>
</dbReference>
<dbReference type="Pfam" id="PF13181">
    <property type="entry name" value="TPR_8"/>
    <property type="match status" value="1"/>
</dbReference>
<dbReference type="PANTHER" id="PTHR12864">
    <property type="entry name" value="RAN BINDING PROTEIN 9-RELATED"/>
    <property type="match status" value="1"/>
</dbReference>
<dbReference type="PROSITE" id="PS50005">
    <property type="entry name" value="TPR"/>
    <property type="match status" value="2"/>
</dbReference>
<dbReference type="InterPro" id="IPR050618">
    <property type="entry name" value="Ubq-SigPath_Reg"/>
</dbReference>
<dbReference type="InterPro" id="IPR019734">
    <property type="entry name" value="TPR_rpt"/>
</dbReference>
<keyword evidence="2 3" id="KW-0802">TPR repeat</keyword>
<accession>A0A397UZ62</accession>
<dbReference type="STRING" id="44941.A0A397UZ62"/>
<dbReference type="EMBL" id="QKWP01000809">
    <property type="protein sequence ID" value="RIB14658.1"/>
    <property type="molecule type" value="Genomic_DNA"/>
</dbReference>